<dbReference type="NCBIfam" id="TIGR04267">
    <property type="entry name" value="mod_HExxH"/>
    <property type="match status" value="1"/>
</dbReference>
<accession>A0A9X1NDB9</accession>
<evidence type="ECO:0000313" key="2">
    <source>
        <dbReference type="Proteomes" id="UP001138997"/>
    </source>
</evidence>
<dbReference type="EMBL" id="JAJOMB010000003">
    <property type="protein sequence ID" value="MCD5310953.1"/>
    <property type="molecule type" value="Genomic_DNA"/>
</dbReference>
<dbReference type="AlphaFoldDB" id="A0A9X1NDB9"/>
<name>A0A9X1NDB9_9ACTN</name>
<keyword evidence="2" id="KW-1185">Reference proteome</keyword>
<organism evidence="1 2">
    <name type="scientific">Kineosporia babensis</name>
    <dbReference type="NCBI Taxonomy" id="499548"/>
    <lineage>
        <taxon>Bacteria</taxon>
        <taxon>Bacillati</taxon>
        <taxon>Actinomycetota</taxon>
        <taxon>Actinomycetes</taxon>
        <taxon>Kineosporiales</taxon>
        <taxon>Kineosporiaceae</taxon>
        <taxon>Kineosporia</taxon>
    </lineage>
</organism>
<proteinExistence type="predicted"/>
<gene>
    <name evidence="1" type="ORF">LR394_08600</name>
</gene>
<evidence type="ECO:0000313" key="1">
    <source>
        <dbReference type="EMBL" id="MCD5310953.1"/>
    </source>
</evidence>
<comment type="caution">
    <text evidence="1">The sequence shown here is derived from an EMBL/GenBank/DDBJ whole genome shotgun (WGS) entry which is preliminary data.</text>
</comment>
<protein>
    <submittedName>
        <fullName evidence="1">HEXXH motif-containing putative peptide modification protein</fullName>
    </submittedName>
</protein>
<sequence length="599" mass="64137">MPDLLPDPGFSSFPLPARTFRRIAAGHLDAEVVALLHAAERSRRLLLLQHLITQCRQHPDLLGPLDGVAAALDLLVAAERSNPATFEALLLDPHTGMWLAHALRLLSLPEPQDSASMLWTRLGALSTLAVSAALQARIPFSIRVPLQDGQLYLPGAGRLDLGPAKGPAVALASSEAGELTVEGLGRQITLHPSALESPPVVRASAGAGPVLQVRIDHLDPLPARVGLPPPIPLDPEAVENWRTSLQQAWTLLGSDHPAETAPLSAGLKSLLPLSSQGSGPTAGSSADAFGAAAMALLPDTTDLACALVHEFRHSVLNGLMRLVPLYRPEPGRPGFYAPWRDDPRPLPGMLHGAYAFSAVTSFWEARRAIDQGDAARRAELEFSLARLNTMTVLDQLEGSDQLTGHGREFLAELRLNATGWSAAAVSAEADRLARIVAMTHRATWRAHHVRVDADWVRSTARAWLDRAEPPRTTPAERISRDPQAHGLSSVFVLARFSFCGFSGPLPASWGIAAERDFSGGDRLLVTADSEAAAQRYLSAIAEGPDDARPWGGLALSSPVLRMNPERVRAVYREVRALSPTPPDVIELAGWLSPQPPGTA</sequence>
<dbReference type="RefSeq" id="WP_231440129.1">
    <property type="nucleotide sequence ID" value="NZ_JAJOMB010000003.1"/>
</dbReference>
<dbReference type="Proteomes" id="UP001138997">
    <property type="component" value="Unassembled WGS sequence"/>
</dbReference>
<reference evidence="1" key="1">
    <citation type="submission" date="2021-11" db="EMBL/GenBank/DDBJ databases">
        <title>Streptomyces corallinus and Kineosporia corallina sp. nov., two new coral-derived marine actinobacteria.</title>
        <authorList>
            <person name="Buangrab K."/>
            <person name="Sutthacheep M."/>
            <person name="Yeemin T."/>
            <person name="Harunari E."/>
            <person name="Igarashi Y."/>
            <person name="Sripreechasak P."/>
            <person name="Kanchanasin P."/>
            <person name="Tanasupawat S."/>
            <person name="Phongsopitanun W."/>
        </authorList>
    </citation>
    <scope>NUCLEOTIDE SEQUENCE</scope>
    <source>
        <strain evidence="1">JCM 31032</strain>
    </source>
</reference>
<dbReference type="InterPro" id="IPR026337">
    <property type="entry name" value="AKG_HExxH"/>
</dbReference>